<dbReference type="GeneID" id="95582037"/>
<protein>
    <submittedName>
        <fullName evidence="2">Uncharacterized protein</fullName>
    </submittedName>
</protein>
<keyword evidence="1" id="KW-1133">Transmembrane helix</keyword>
<organism evidence="2 3">
    <name type="scientific">Vagococcus carniphilus</name>
    <dbReference type="NCBI Taxonomy" id="218144"/>
    <lineage>
        <taxon>Bacteria</taxon>
        <taxon>Bacillati</taxon>
        <taxon>Bacillota</taxon>
        <taxon>Bacilli</taxon>
        <taxon>Lactobacillales</taxon>
        <taxon>Enterococcaceae</taxon>
        <taxon>Vagococcus</taxon>
    </lineage>
</organism>
<sequence length="68" mass="7671">MMIEQFFKIGLDRIHPHLGNISLIMGIIAIICLVLAGGMALRKKHQAKWFGLTGFLLLINPAIYFFTN</sequence>
<reference evidence="2 3" key="1">
    <citation type="submission" date="2017-05" db="EMBL/GenBank/DDBJ databases">
        <title>Vagococcus spp. assemblies.</title>
        <authorList>
            <person name="Gulvik C.A."/>
        </authorList>
    </citation>
    <scope>NUCLEOTIDE SEQUENCE [LARGE SCALE GENOMIC DNA]</scope>
    <source>
        <strain evidence="2 3">SS1714</strain>
    </source>
</reference>
<keyword evidence="1" id="KW-0472">Membrane</keyword>
<name>A0A430B033_9ENTE</name>
<dbReference type="AlphaFoldDB" id="A0A430B033"/>
<keyword evidence="1" id="KW-0812">Transmembrane</keyword>
<gene>
    <name evidence="2" type="ORF">CBF28_09455</name>
</gene>
<accession>A0A430B033</accession>
<evidence type="ECO:0000256" key="1">
    <source>
        <dbReference type="SAM" id="Phobius"/>
    </source>
</evidence>
<evidence type="ECO:0000313" key="2">
    <source>
        <dbReference type="EMBL" id="RSU13700.1"/>
    </source>
</evidence>
<comment type="caution">
    <text evidence="2">The sequence shown here is derived from an EMBL/GenBank/DDBJ whole genome shotgun (WGS) entry which is preliminary data.</text>
</comment>
<feature type="transmembrane region" description="Helical" evidence="1">
    <location>
        <begin position="21"/>
        <end position="41"/>
    </location>
</feature>
<dbReference type="EMBL" id="NGKB01000008">
    <property type="protein sequence ID" value="RSU13700.1"/>
    <property type="molecule type" value="Genomic_DNA"/>
</dbReference>
<proteinExistence type="predicted"/>
<dbReference type="RefSeq" id="WP_126794601.1">
    <property type="nucleotide sequence ID" value="NZ_CP060720.1"/>
</dbReference>
<evidence type="ECO:0000313" key="3">
    <source>
        <dbReference type="Proteomes" id="UP000288028"/>
    </source>
</evidence>
<dbReference type="Proteomes" id="UP000288028">
    <property type="component" value="Unassembled WGS sequence"/>
</dbReference>
<feature type="transmembrane region" description="Helical" evidence="1">
    <location>
        <begin position="47"/>
        <end position="66"/>
    </location>
</feature>
<keyword evidence="3" id="KW-1185">Reference proteome</keyword>